<reference evidence="3" key="2">
    <citation type="submission" date="2020-09" db="EMBL/GenBank/DDBJ databases">
        <authorList>
            <person name="Sun Q."/>
            <person name="Sedlacek I."/>
        </authorList>
    </citation>
    <scope>NUCLEOTIDE SEQUENCE</scope>
    <source>
        <strain evidence="3">CCM 8433</strain>
    </source>
</reference>
<protein>
    <submittedName>
        <fullName evidence="3">Uncharacterized protein</fullName>
    </submittedName>
</protein>
<gene>
    <name evidence="3" type="ORF">GCM10011482_12900</name>
</gene>
<dbReference type="Proteomes" id="UP000622610">
    <property type="component" value="Unassembled WGS sequence"/>
</dbReference>
<proteinExistence type="predicted"/>
<accession>A0A917JH60</accession>
<feature type="compositionally biased region" description="Low complexity" evidence="1">
    <location>
        <begin position="356"/>
        <end position="374"/>
    </location>
</feature>
<feature type="signal peptide" evidence="2">
    <location>
        <begin position="1"/>
        <end position="23"/>
    </location>
</feature>
<feature type="compositionally biased region" description="Basic and acidic residues" evidence="1">
    <location>
        <begin position="323"/>
        <end position="355"/>
    </location>
</feature>
<organism evidence="3 4">
    <name type="scientific">Enterococcus alcedinis</name>
    <dbReference type="NCBI Taxonomy" id="1274384"/>
    <lineage>
        <taxon>Bacteria</taxon>
        <taxon>Bacillati</taxon>
        <taxon>Bacillota</taxon>
        <taxon>Bacilli</taxon>
        <taxon>Lactobacillales</taxon>
        <taxon>Enterococcaceae</taxon>
        <taxon>Enterococcus</taxon>
    </lineage>
</organism>
<evidence type="ECO:0000313" key="4">
    <source>
        <dbReference type="Proteomes" id="UP000622610"/>
    </source>
</evidence>
<sequence length="429" mass="48203">MKFKLRRELLGIILAFSTAGMFATRADANAYQEIHQQQAQQANQVQEVLASEFITTEDSKQLEQELLTFDQAKDKKNRRTLRNLHQSGQESLKTAQENLLLEEAKVANKEYKQLVKALDKLETKSQESFVLADDQQFVADLSDEIAELKDSSVVEPIRLTARQIKQLSQSLADNQVDMMTLVEQLKETNRSSETLAKKKYITANEVKELTADRKENAKYFEQANDLGLLQKRQKTSDQLVTAIEKRQVASEKDFKAHQELAEKISKLTSNLLEKGDLTKEEKETLTASNQKISDALTLVAYQPGDLQKHTTDLTEHYETYAAKSEERIEKTRQEAEAKRIAGEKAEAKRQADARIAEQAAAEEAARNNAAPPAATQSGDWYQAPAGYRYLKVDSGLTYGQVKIPGNFSLISDAEAGNYRPGRGNGWAKQ</sequence>
<keyword evidence="2" id="KW-0732">Signal</keyword>
<evidence type="ECO:0000313" key="3">
    <source>
        <dbReference type="EMBL" id="GGI65636.1"/>
    </source>
</evidence>
<evidence type="ECO:0000256" key="1">
    <source>
        <dbReference type="SAM" id="MobiDB-lite"/>
    </source>
</evidence>
<name>A0A917JH60_9ENTE</name>
<evidence type="ECO:0000256" key="2">
    <source>
        <dbReference type="SAM" id="SignalP"/>
    </source>
</evidence>
<comment type="caution">
    <text evidence="3">The sequence shown here is derived from an EMBL/GenBank/DDBJ whole genome shotgun (WGS) entry which is preliminary data.</text>
</comment>
<feature type="chain" id="PRO_5039522629" evidence="2">
    <location>
        <begin position="24"/>
        <end position="429"/>
    </location>
</feature>
<feature type="region of interest" description="Disordered" evidence="1">
    <location>
        <begin position="323"/>
        <end position="378"/>
    </location>
</feature>
<dbReference type="EMBL" id="BMDT01000005">
    <property type="protein sequence ID" value="GGI65636.1"/>
    <property type="molecule type" value="Genomic_DNA"/>
</dbReference>
<dbReference type="RefSeq" id="WP_188367477.1">
    <property type="nucleotide sequence ID" value="NZ_BMDT01000005.1"/>
</dbReference>
<dbReference type="AlphaFoldDB" id="A0A917JH60"/>
<reference evidence="3" key="1">
    <citation type="journal article" date="2014" name="Int. J. Syst. Evol. Microbiol.">
        <title>Complete genome sequence of Corynebacterium casei LMG S-19264T (=DSM 44701T), isolated from a smear-ripened cheese.</title>
        <authorList>
            <consortium name="US DOE Joint Genome Institute (JGI-PGF)"/>
            <person name="Walter F."/>
            <person name="Albersmeier A."/>
            <person name="Kalinowski J."/>
            <person name="Ruckert C."/>
        </authorList>
    </citation>
    <scope>NUCLEOTIDE SEQUENCE</scope>
    <source>
        <strain evidence="3">CCM 8433</strain>
    </source>
</reference>
<keyword evidence="4" id="KW-1185">Reference proteome</keyword>